<dbReference type="PANTHER" id="PTHR36434">
    <property type="entry name" value="MEMBRANE PROTEASE YUGP-RELATED"/>
    <property type="match status" value="1"/>
</dbReference>
<dbReference type="PANTHER" id="PTHR36434:SF1">
    <property type="entry name" value="MEMBRANE PROTEASE YUGP-RELATED"/>
    <property type="match status" value="1"/>
</dbReference>
<gene>
    <name evidence="2" type="ORF">GBZ86_01540</name>
</gene>
<keyword evidence="3" id="KW-1185">Reference proteome</keyword>
<name>A0A6I1MNH1_9CLOT</name>
<proteinExistence type="predicted"/>
<protein>
    <submittedName>
        <fullName evidence="2">Peptidase</fullName>
    </submittedName>
</protein>
<accession>A0A6I1MNH1</accession>
<keyword evidence="1" id="KW-0812">Transmembrane</keyword>
<feature type="transmembrane region" description="Helical" evidence="1">
    <location>
        <begin position="153"/>
        <end position="171"/>
    </location>
</feature>
<feature type="transmembrane region" description="Helical" evidence="1">
    <location>
        <begin position="6"/>
        <end position="25"/>
    </location>
</feature>
<organism evidence="2 3">
    <name type="scientific">Clostridium tarantellae</name>
    <dbReference type="NCBI Taxonomy" id="39493"/>
    <lineage>
        <taxon>Bacteria</taxon>
        <taxon>Bacillati</taxon>
        <taxon>Bacillota</taxon>
        <taxon>Clostridia</taxon>
        <taxon>Eubacteriales</taxon>
        <taxon>Clostridiaceae</taxon>
        <taxon>Clostridium</taxon>
    </lineage>
</organism>
<evidence type="ECO:0000313" key="2">
    <source>
        <dbReference type="EMBL" id="MPQ42451.1"/>
    </source>
</evidence>
<comment type="caution">
    <text evidence="2">The sequence shown here is derived from an EMBL/GenBank/DDBJ whole genome shotgun (WGS) entry which is preliminary data.</text>
</comment>
<evidence type="ECO:0000256" key="1">
    <source>
        <dbReference type="SAM" id="Phobius"/>
    </source>
</evidence>
<dbReference type="RefSeq" id="WP_152887086.1">
    <property type="nucleotide sequence ID" value="NZ_WHJC01000008.1"/>
</dbReference>
<dbReference type="OrthoDB" id="9784298at2"/>
<dbReference type="Pfam" id="PF04298">
    <property type="entry name" value="Zn_peptidase_2"/>
    <property type="match status" value="1"/>
</dbReference>
<reference evidence="2 3" key="1">
    <citation type="submission" date="2019-10" db="EMBL/GenBank/DDBJ databases">
        <title>The Genome Sequence of Clostridium tarantellae Isolated from Fish Brain.</title>
        <authorList>
            <person name="Bano L."/>
            <person name="Kiel M."/>
            <person name="Sales G."/>
            <person name="Doxey A.C."/>
            <person name="Mansfield M.J."/>
            <person name="Schiavone M."/>
            <person name="Rossetto O."/>
            <person name="Pirazzini M."/>
            <person name="Dobrindt U."/>
            <person name="Montecucco C."/>
        </authorList>
    </citation>
    <scope>NUCLEOTIDE SEQUENCE [LARGE SCALE GENOMIC DNA]</scope>
    <source>
        <strain evidence="2 3">DSM 3997</strain>
    </source>
</reference>
<sequence length="232" mass="25144">MYGYGFWWDPTYLILLPALIISAYAQFKVSSTFHKYQSVRSSNGYTGAQVARMLLNRAGLNNVEIEHVGGNLSDHYDPTQKVLRLSSDVYSGTSVASIGVAAHEVGHAIQHKEAYKPLIVRNTIVPVVNIASSFSWILFLAGILLGMAKLTTVGIILFSAVVLFQLITLPVEFNASSRAIKLLESENILYGNEINGAKKVLGAAALTYVAATLMAVAQLLRLIAISDRNSGD</sequence>
<evidence type="ECO:0000313" key="3">
    <source>
        <dbReference type="Proteomes" id="UP000430345"/>
    </source>
</evidence>
<dbReference type="Proteomes" id="UP000430345">
    <property type="component" value="Unassembled WGS sequence"/>
</dbReference>
<feature type="transmembrane region" description="Helical" evidence="1">
    <location>
        <begin position="200"/>
        <end position="224"/>
    </location>
</feature>
<dbReference type="AlphaFoldDB" id="A0A6I1MNH1"/>
<dbReference type="EMBL" id="WHJC01000008">
    <property type="protein sequence ID" value="MPQ42451.1"/>
    <property type="molecule type" value="Genomic_DNA"/>
</dbReference>
<feature type="transmembrane region" description="Helical" evidence="1">
    <location>
        <begin position="124"/>
        <end position="147"/>
    </location>
</feature>
<keyword evidence="1" id="KW-0472">Membrane</keyword>
<keyword evidence="1" id="KW-1133">Transmembrane helix</keyword>
<dbReference type="InterPro" id="IPR007395">
    <property type="entry name" value="Zn_peptidase_2"/>
</dbReference>